<evidence type="ECO:0000313" key="1">
    <source>
        <dbReference type="EMBL" id="GFG54572.1"/>
    </source>
</evidence>
<comment type="caution">
    <text evidence="2">The sequence shown here is derived from an EMBL/GenBank/DDBJ whole genome shotgun (WGS) entry which is preliminary data.</text>
</comment>
<dbReference type="EMBL" id="BLKS01000001">
    <property type="protein sequence ID" value="GFG54572.1"/>
    <property type="molecule type" value="Genomic_DNA"/>
</dbReference>
<dbReference type="OrthoDB" id="4740776at2"/>
<gene>
    <name evidence="2" type="ORF">CQY20_00175</name>
    <name evidence="1" type="ORF">MAGR_60130</name>
</gene>
<dbReference type="Proteomes" id="UP000465302">
    <property type="component" value="Unassembled WGS sequence"/>
</dbReference>
<organism evidence="2 3">
    <name type="scientific">Mycolicibacterium agri</name>
    <name type="common">Mycobacterium agri</name>
    <dbReference type="NCBI Taxonomy" id="36811"/>
    <lineage>
        <taxon>Bacteria</taxon>
        <taxon>Bacillati</taxon>
        <taxon>Actinomycetota</taxon>
        <taxon>Actinomycetes</taxon>
        <taxon>Mycobacteriales</taxon>
        <taxon>Mycobacteriaceae</taxon>
        <taxon>Mycolicibacterium</taxon>
    </lineage>
</organism>
<evidence type="ECO:0000313" key="3">
    <source>
        <dbReference type="Proteomes" id="UP000220914"/>
    </source>
</evidence>
<keyword evidence="3" id="KW-1185">Reference proteome</keyword>
<protein>
    <submittedName>
        <fullName evidence="2">Uncharacterized protein</fullName>
    </submittedName>
</protein>
<dbReference type="AlphaFoldDB" id="A0A2A7NHL4"/>
<sequence length="125" mass="12974">MADASGDNWTELTSGTTAAVRLAAPDLQQARRARRRLGGDAAVILDVTVAIGPDFRSARDFLPGDDGDSLQYAGTINGLAGLVADIFVAEVADGVTFIPASPGLDVRKLADAARDRIAQRLPLAA</sequence>
<evidence type="ECO:0000313" key="4">
    <source>
        <dbReference type="Proteomes" id="UP000465302"/>
    </source>
</evidence>
<reference evidence="1" key="3">
    <citation type="submission" date="2020-02" db="EMBL/GenBank/DDBJ databases">
        <authorList>
            <person name="Matsumoto Y."/>
            <person name="Motooka D."/>
            <person name="Nakamura S."/>
        </authorList>
    </citation>
    <scope>NUCLEOTIDE SEQUENCE</scope>
    <source>
        <strain evidence="1">JCM 6377</strain>
    </source>
</reference>
<reference evidence="1 4" key="2">
    <citation type="journal article" date="2019" name="Emerg. Microbes Infect.">
        <title>Comprehensive subspecies identification of 175 nontuberculous mycobacteria species based on 7547 genomic profiles.</title>
        <authorList>
            <person name="Matsumoto Y."/>
            <person name="Kinjo T."/>
            <person name="Motooka D."/>
            <person name="Nabeya D."/>
            <person name="Jung N."/>
            <person name="Uechi K."/>
            <person name="Horii T."/>
            <person name="Iida T."/>
            <person name="Fujita J."/>
            <person name="Nakamura S."/>
        </authorList>
    </citation>
    <scope>NUCLEOTIDE SEQUENCE [LARGE SCALE GENOMIC DNA]</scope>
    <source>
        <strain evidence="1 4">JCM 6377</strain>
    </source>
</reference>
<evidence type="ECO:0000313" key="2">
    <source>
        <dbReference type="EMBL" id="PEG43207.1"/>
    </source>
</evidence>
<dbReference type="EMBL" id="PDCP01000001">
    <property type="protein sequence ID" value="PEG43207.1"/>
    <property type="molecule type" value="Genomic_DNA"/>
</dbReference>
<accession>A0A2A7NHL4</accession>
<name>A0A2A7NHL4_MYCAG</name>
<reference evidence="2 3" key="1">
    <citation type="submission" date="2017-10" db="EMBL/GenBank/DDBJ databases">
        <title>The new phylogeny of genus Mycobacterium.</title>
        <authorList>
            <person name="Tortoli E."/>
            <person name="Trovato A."/>
            <person name="Cirillo D.M."/>
        </authorList>
    </citation>
    <scope>NUCLEOTIDE SEQUENCE [LARGE SCALE GENOMIC DNA]</scope>
    <source>
        <strain evidence="2 3">CCUG37673</strain>
    </source>
</reference>
<proteinExistence type="predicted"/>
<dbReference type="Proteomes" id="UP000220914">
    <property type="component" value="Unassembled WGS sequence"/>
</dbReference>